<sequence length="172" mass="18659">MSPEDLRDGLRLHPHSRVGAHHRSRKARRMATSLSIVSLLGSLTSASAAMAQSVAGYYETRPDAGSARNRMCIASGPGNTLAVDIESAYCPGPSPECYNARLGSIQFNARLAGHAMRYDDGHGCRVDITFRRSGARVLQAAHCRGAQDYNDLEASGVYRRVKPEVDDRDCVP</sequence>
<feature type="compositionally biased region" description="Basic residues" evidence="1">
    <location>
        <begin position="12"/>
        <end position="26"/>
    </location>
</feature>
<accession>A0A0S4U5P2</accession>
<protein>
    <submittedName>
        <fullName evidence="2">Putative signal peptide protein</fullName>
    </submittedName>
</protein>
<name>A0A0S4U5P2_RALSL</name>
<evidence type="ECO:0000256" key="1">
    <source>
        <dbReference type="SAM" id="MobiDB-lite"/>
    </source>
</evidence>
<reference evidence="2" key="1">
    <citation type="submission" date="2015-10" db="EMBL/GenBank/DDBJ databases">
        <authorList>
            <person name="Gilbert D.G."/>
        </authorList>
    </citation>
    <scope>NUCLEOTIDE SEQUENCE</scope>
    <source>
        <strain evidence="2">Phyl III-seqv23</strain>
    </source>
</reference>
<feature type="region of interest" description="Disordered" evidence="1">
    <location>
        <begin position="1"/>
        <end position="26"/>
    </location>
</feature>
<dbReference type="AlphaFoldDB" id="A0A0S4U5P2"/>
<organism evidence="2">
    <name type="scientific">Ralstonia solanacearum</name>
    <name type="common">Pseudomonas solanacearum</name>
    <dbReference type="NCBI Taxonomy" id="305"/>
    <lineage>
        <taxon>Bacteria</taxon>
        <taxon>Pseudomonadati</taxon>
        <taxon>Pseudomonadota</taxon>
        <taxon>Betaproteobacteria</taxon>
        <taxon>Burkholderiales</taxon>
        <taxon>Burkholderiaceae</taxon>
        <taxon>Ralstonia</taxon>
        <taxon>Ralstonia solanacearum species complex</taxon>
    </lineage>
</organism>
<evidence type="ECO:0000313" key="2">
    <source>
        <dbReference type="EMBL" id="CUV17582.1"/>
    </source>
</evidence>
<proteinExistence type="predicted"/>
<feature type="compositionally biased region" description="Basic and acidic residues" evidence="1">
    <location>
        <begin position="1"/>
        <end position="11"/>
    </location>
</feature>
<dbReference type="EMBL" id="LN899821">
    <property type="protein sequence ID" value="CUV17582.1"/>
    <property type="molecule type" value="Genomic_DNA"/>
</dbReference>
<gene>
    <name evidence="2" type="ORF">PSS4_v1_350030</name>
</gene>